<organism evidence="1 2">
    <name type="scientific">Gibberella intermedia</name>
    <name type="common">Bulb rot disease fungus</name>
    <name type="synonym">Fusarium proliferatum</name>
    <dbReference type="NCBI Taxonomy" id="948311"/>
    <lineage>
        <taxon>Eukaryota</taxon>
        <taxon>Fungi</taxon>
        <taxon>Dikarya</taxon>
        <taxon>Ascomycota</taxon>
        <taxon>Pezizomycotina</taxon>
        <taxon>Sordariomycetes</taxon>
        <taxon>Hypocreomycetidae</taxon>
        <taxon>Hypocreales</taxon>
        <taxon>Nectriaceae</taxon>
        <taxon>Fusarium</taxon>
        <taxon>Fusarium fujikuroi species complex</taxon>
    </lineage>
</organism>
<gene>
    <name evidence="1" type="ORF">FPRO05_10631</name>
</gene>
<dbReference type="Proteomes" id="UP000251714">
    <property type="component" value="Unassembled WGS sequence"/>
</dbReference>
<protein>
    <submittedName>
        <fullName evidence="1">Uncharacterized protein</fullName>
    </submittedName>
</protein>
<name>A0A365NCB4_GIBIN</name>
<reference evidence="1 2" key="1">
    <citation type="submission" date="2017-12" db="EMBL/GenBank/DDBJ databases">
        <title>Genome sequence of the mycotoxigenic crop pathogen Fusarium proliferatum, strain ITEM 2341 from Date Palm.</title>
        <authorList>
            <person name="Almiman B.F."/>
            <person name="Shittu T.A."/>
            <person name="Muthumeenakshi S."/>
            <person name="Baroncelli R."/>
            <person name="Sreenivasaprasada S."/>
        </authorList>
    </citation>
    <scope>NUCLEOTIDE SEQUENCE [LARGE SCALE GENOMIC DNA]</scope>
    <source>
        <strain evidence="1 2">ITEM 2341</strain>
    </source>
</reference>
<accession>A0A365NCB4</accession>
<dbReference type="AlphaFoldDB" id="A0A365NCB4"/>
<sequence length="385" mass="43854">MVWPDKVHKVNISANLREKTVSAYIIEVAYYAVIVARSQGILNFLFLLPITSNMTNVLDPKYLKFRGESLIEIPLDKPVPDGWKVEHNYQPVNKKGNPDSKAYGPDQHIFRMPTRDPRPIFSKFDVNPNDDWTHTNTMSIPGSETTLASPRYWNHYDLLGLILSVLQPELDGADKDRFFLPLTAVYGRWCAQIGGNRATTEEKDKGKRGVGAVPAVFQCTWIKGKEDKVYFALGSSLAGFDWNNEEQVGKWKIRLRHTRFDLLKGWNYIDKAGEKWDYWWSPTLEENAIAGTHFGNCGETYPFLHVFDSWTKNSRGKAHGLALSSKFLGDNVLKLNYSPKAMHQPADDDETSCKFIIPPCKNCRYLLQKADAVDAQFIYPPIQST</sequence>
<dbReference type="EMBL" id="PKMI01000014">
    <property type="protein sequence ID" value="RBA18336.1"/>
    <property type="molecule type" value="Genomic_DNA"/>
</dbReference>
<proteinExistence type="predicted"/>
<comment type="caution">
    <text evidence="1">The sequence shown here is derived from an EMBL/GenBank/DDBJ whole genome shotgun (WGS) entry which is preliminary data.</text>
</comment>
<evidence type="ECO:0000313" key="2">
    <source>
        <dbReference type="Proteomes" id="UP000251714"/>
    </source>
</evidence>
<evidence type="ECO:0000313" key="1">
    <source>
        <dbReference type="EMBL" id="RBA18336.1"/>
    </source>
</evidence>